<keyword evidence="10 16" id="KW-0175">Coiled coil</keyword>
<dbReference type="PROSITE" id="PS50011">
    <property type="entry name" value="PROTEIN_KINASE_DOM"/>
    <property type="match status" value="1"/>
</dbReference>
<evidence type="ECO:0000256" key="5">
    <source>
        <dbReference type="ARBA" id="ARBA00022723"/>
    </source>
</evidence>
<comment type="similarity">
    <text evidence="16">Belongs to the protein kinase superfamily. PAN3 family.</text>
</comment>
<comment type="domain">
    <text evidence="16">The pseudokinase domain, the coiled-coil (CC), and C-terminal knob domain (CK) form a structural unit (PKC) that forms an extensive high-affinity interaction surface for PAN2.</text>
</comment>
<dbReference type="Pfam" id="PF18101">
    <property type="entry name" value="Pan3_CK"/>
    <property type="match status" value="1"/>
</dbReference>
<evidence type="ECO:0000256" key="6">
    <source>
        <dbReference type="ARBA" id="ARBA00022741"/>
    </source>
</evidence>
<protein>
    <recommendedName>
        <fullName evidence="16">PAN2-PAN3 deadenylation complex subunit PAN3</fullName>
    </recommendedName>
    <alternativeName>
        <fullName evidence="16">PAB1P-dependent poly(A)-specific ribonuclease</fullName>
    </alternativeName>
    <alternativeName>
        <fullName evidence="16">Poly(A)-nuclease deadenylation complex subunit 3</fullName>
        <shortName evidence="16">PAN deadenylation complex subunit 3</shortName>
    </alternativeName>
</protein>
<dbReference type="InterPro" id="IPR036855">
    <property type="entry name" value="Znf_CCCH_sf"/>
</dbReference>
<feature type="compositionally biased region" description="Low complexity" evidence="18">
    <location>
        <begin position="20"/>
        <end position="32"/>
    </location>
</feature>
<keyword evidence="8 17" id="KW-0862">Zinc</keyword>
<dbReference type="SUPFAM" id="SSF90229">
    <property type="entry name" value="CCCH zinc finger"/>
    <property type="match status" value="1"/>
</dbReference>
<dbReference type="InterPro" id="IPR041332">
    <property type="entry name" value="Pan3_CK"/>
</dbReference>
<evidence type="ECO:0000313" key="22">
    <source>
        <dbReference type="RefSeq" id="XP_027447255.1"/>
    </source>
</evidence>
<feature type="binding site" evidence="16">
    <location>
        <begin position="773"/>
        <end position="780"/>
    </location>
    <ligand>
        <name>ATP</name>
        <dbReference type="ChEBI" id="CHEBI:30616"/>
    </ligand>
</feature>
<feature type="compositionally biased region" description="Gly residues" evidence="18">
    <location>
        <begin position="304"/>
        <end position="316"/>
    </location>
</feature>
<comment type="caution">
    <text evidence="16">Lacks conserved residue(s) required for the propagation of feature annotation.</text>
</comment>
<dbReference type="Proteomes" id="UP000515165">
    <property type="component" value="Chromosome 3"/>
</dbReference>
<dbReference type="GO" id="GO:0005634">
    <property type="term" value="C:nucleus"/>
    <property type="evidence" value="ECO:0007669"/>
    <property type="project" value="UniProtKB-SubCell"/>
</dbReference>
<evidence type="ECO:0000259" key="19">
    <source>
        <dbReference type="PROSITE" id="PS50011"/>
    </source>
</evidence>
<keyword evidence="7 17" id="KW-0863">Zinc-finger</keyword>
<evidence type="ECO:0000256" key="8">
    <source>
        <dbReference type="ARBA" id="ARBA00022833"/>
    </source>
</evidence>
<dbReference type="Gene3D" id="1.10.287.3700">
    <property type="match status" value="1"/>
</dbReference>
<feature type="compositionally biased region" description="Low complexity" evidence="18">
    <location>
        <begin position="88"/>
        <end position="97"/>
    </location>
</feature>
<reference evidence="22" key="1">
    <citation type="submission" date="2025-08" db="UniProtKB">
        <authorList>
            <consortium name="RefSeq"/>
        </authorList>
    </citation>
    <scope>IDENTIFICATION</scope>
    <source>
        <tissue evidence="22">Blood</tissue>
    </source>
</reference>
<feature type="compositionally biased region" description="Pro residues" evidence="18">
    <location>
        <begin position="115"/>
        <end position="137"/>
    </location>
</feature>
<feature type="coiled-coil region" evidence="16">
    <location>
        <begin position="954"/>
        <end position="992"/>
    </location>
</feature>
<comment type="subunit">
    <text evidence="15">Interacts with PAN2. Interacts (via N-terminus) with PABPC1 at higher efficiency than isoform 1.</text>
</comment>
<proteinExistence type="inferred from homology"/>
<comment type="function">
    <text evidence="11">Enhances PAN2 deadenylase activity and has an extensive effect on mRNA stability, generally enhancing mRNA decay across the transcriptome by multiple pathways, including the AU-rich element (ARE)-mediated pathway, microRNA-mediated pathway and the nonsense-mediated pathway (NMD). Its activity is required for efficient P-body formation. May be involved in regulating mRNAs of genes involved in cell cycle progression and cell proliferation.</text>
</comment>
<comment type="function">
    <text evidence="13">Regulatory subunit of the poly(A)-nuclease (PAN) deadenylation complex, one of two cytoplasmic mRNA deadenylases involved in general and miRNA-mediated mRNA turnover. PAN specifically shortens poly(A) tails of RNA and the activity is stimulated by poly(A)-binding protein (PABP). PAN deadenylation is followed by rapid degradation of the shortened mRNA tails by the CCR4-NOT complex. Deadenylated mRNAs are then degraded by two alternative mechanisms, namely exosome-mediated 3'-5' exonucleolytic degradation, or deadenylation-dependent mRNA decapping and subsequent 5'-3' exonucleolytic degradation by XRN1. PAN3 acts as a regulator for PAN activity, recruiting the catalytic subunit PAN2 to mRNA via its interaction with RNA and PABP, and to miRNA targets via its interaction with GW182 family proteins.</text>
</comment>
<name>A0A6J2CSN0_ZALCA</name>
<evidence type="ECO:0000256" key="16">
    <source>
        <dbReference type="HAMAP-Rule" id="MF_03181"/>
    </source>
</evidence>
<comment type="function">
    <text evidence="12">Decreases PAN2-mediated deadenylation, possibly by preventing progression into the second CCR4-NOT mediated stage of biphasic deadenylation. Has a significant effect on mRNA stability, generally stabilizing a subset of the transcriptome. Stabilizes mRNAs degraded by the AU-rich element (ARE)-mediated mRNA decay pathway but promotes degradation of mRNAs by the microRNA-mediated pathway. Its activity influences mRNP remodeling, specifically reducing formation of a subset of P-bodies containing GW220, an isoform of TNRC6A.</text>
</comment>
<dbReference type="KEGG" id="zca:113920969"/>
<comment type="subcellular location">
    <subcellularLocation>
        <location evidence="2 16">Cytoplasm</location>
        <location evidence="2 16">P-body</location>
    </subcellularLocation>
    <subcellularLocation>
        <location evidence="1">Nucleus</location>
    </subcellularLocation>
</comment>
<dbReference type="SUPFAM" id="SSF56112">
    <property type="entry name" value="Protein kinase-like (PK-like)"/>
    <property type="match status" value="1"/>
</dbReference>
<keyword evidence="9 16" id="KW-0067">ATP-binding</keyword>
<dbReference type="GO" id="GO:0000289">
    <property type="term" value="P:nuclear-transcribed mRNA poly(A) tail shortening"/>
    <property type="evidence" value="ECO:0007669"/>
    <property type="project" value="UniProtKB-UniRule"/>
</dbReference>
<feature type="compositionally biased region" description="Basic and acidic residues" evidence="18">
    <location>
        <begin position="99"/>
        <end position="111"/>
    </location>
</feature>
<comment type="function">
    <text evidence="16">Regulatory subunit of the poly(A)-nuclease (PAN) deadenylation complex, one of two cytoplasmic mRNA deadenylases involved in general and miRNA-mediated mRNA turnover. PAN specifically shortens poly(A) tails of RNA and the activity is stimulated by poly(A)-binding protein (PABP). PAN deadenylation is followed by rapid degradation of the shortened mRNA tails by the CCR4-NOT complex. Deadenylated mRNAs are then degraded by two alternative mechanisms, namely exosome-mediated 3'-5' exonucleolytic degradation, or deadenlyation-dependent mRNA decaping and subsequent 5'-3' exonucleolytic degradation by XRN1. PAN3 acts as a positive regulator for PAN activity, recruiting the catalytic subunit PAN2 to mRNA via its interaction with RNA and PABP, and to miRNA targets via its interaction with GW182 family proteins.</text>
</comment>
<dbReference type="Gene3D" id="1.20.5.5160">
    <property type="match status" value="1"/>
</dbReference>
<feature type="domain" description="Protein kinase" evidence="19">
    <location>
        <begin position="695"/>
        <end position="957"/>
    </location>
</feature>
<comment type="domain">
    <text evidence="16">The N-terminal zinc finger binds to poly(A) RNA.</text>
</comment>
<evidence type="ECO:0000256" key="1">
    <source>
        <dbReference type="ARBA" id="ARBA00004123"/>
    </source>
</evidence>
<feature type="binding site" evidence="16">
    <location>
        <begin position="847"/>
        <end position="848"/>
    </location>
    <ligand>
        <name>ATP</name>
        <dbReference type="ChEBI" id="CHEBI:30616"/>
    </ligand>
</feature>
<organism evidence="21 22">
    <name type="scientific">Zalophus californianus</name>
    <name type="common">California sealion</name>
    <dbReference type="NCBI Taxonomy" id="9704"/>
    <lineage>
        <taxon>Eukaryota</taxon>
        <taxon>Metazoa</taxon>
        <taxon>Chordata</taxon>
        <taxon>Craniata</taxon>
        <taxon>Vertebrata</taxon>
        <taxon>Euteleostomi</taxon>
        <taxon>Mammalia</taxon>
        <taxon>Eutheria</taxon>
        <taxon>Laurasiatheria</taxon>
        <taxon>Carnivora</taxon>
        <taxon>Caniformia</taxon>
        <taxon>Pinnipedia</taxon>
        <taxon>Otariidae</taxon>
        <taxon>Zalophus</taxon>
    </lineage>
</organism>
<feature type="region of interest" description="Disordered" evidence="18">
    <location>
        <begin position="167"/>
        <end position="200"/>
    </location>
</feature>
<dbReference type="GO" id="GO:0008143">
    <property type="term" value="F:poly(A) binding"/>
    <property type="evidence" value="ECO:0007669"/>
    <property type="project" value="TreeGrafter"/>
</dbReference>
<dbReference type="FunFam" id="1.20.5.5160:FF:000001">
    <property type="entry name" value="PAN2-PAN3 deadenylation complex subunit PAN3"/>
    <property type="match status" value="1"/>
</dbReference>
<dbReference type="GO" id="GO:0000932">
    <property type="term" value="C:P-body"/>
    <property type="evidence" value="ECO:0007669"/>
    <property type="project" value="UniProtKB-SubCell"/>
</dbReference>
<dbReference type="InterPro" id="IPR030844">
    <property type="entry name" value="PAN3"/>
</dbReference>
<dbReference type="RefSeq" id="XP_027447255.1">
    <property type="nucleotide sequence ID" value="XM_027591454.2"/>
</dbReference>
<dbReference type="FunFam" id="1.10.287.3700:FF:000001">
    <property type="entry name" value="PAN2-PAN3 deadenylation complex subunit PAN3"/>
    <property type="match status" value="1"/>
</dbReference>
<dbReference type="InterPro" id="IPR000571">
    <property type="entry name" value="Znf_CCCH"/>
</dbReference>
<feature type="zinc finger region" description="C3H1-type" evidence="17">
    <location>
        <begin position="227"/>
        <end position="255"/>
    </location>
</feature>
<evidence type="ECO:0000256" key="9">
    <source>
        <dbReference type="ARBA" id="ARBA00022840"/>
    </source>
</evidence>
<gene>
    <name evidence="16 22" type="primary">PAN3</name>
</gene>
<dbReference type="PANTHER" id="PTHR12272">
    <property type="entry name" value="DEADENYLATION COMPLEX SUBUNIT PAN3"/>
    <property type="match status" value="1"/>
</dbReference>
<feature type="region of interest" description="Knob domain" evidence="16">
    <location>
        <begin position="993"/>
        <end position="1139"/>
    </location>
</feature>
<dbReference type="GO" id="GO:0004672">
    <property type="term" value="F:protein kinase activity"/>
    <property type="evidence" value="ECO:0007669"/>
    <property type="project" value="InterPro"/>
</dbReference>
<keyword evidence="3 16" id="KW-0963">Cytoplasm</keyword>
<keyword evidence="21" id="KW-1185">Reference proteome</keyword>
<evidence type="ECO:0000256" key="2">
    <source>
        <dbReference type="ARBA" id="ARBA00004201"/>
    </source>
</evidence>
<feature type="region of interest" description="Disordered" evidence="18">
    <location>
        <begin position="1"/>
        <end position="68"/>
    </location>
</feature>
<dbReference type="GeneID" id="113920969"/>
<keyword evidence="4 16" id="KW-0507">mRNA processing</keyword>
<dbReference type="PANTHER" id="PTHR12272:SF11">
    <property type="entry name" value="PAN2-PAN3 DEADENYLATION COMPLEX SUBUNIT PAN3"/>
    <property type="match status" value="1"/>
</dbReference>
<dbReference type="InterPro" id="IPR011009">
    <property type="entry name" value="Kinase-like_dom_sf"/>
</dbReference>
<dbReference type="PROSITE" id="PS50103">
    <property type="entry name" value="ZF_C3H1"/>
    <property type="match status" value="1"/>
</dbReference>
<dbReference type="OrthoDB" id="204958at2759"/>
<feature type="binding site" evidence="16">
    <location>
        <position position="724"/>
    </location>
    <ligand>
        <name>ATP</name>
        <dbReference type="ChEBI" id="CHEBI:30616"/>
    </ligand>
</feature>
<dbReference type="SMART" id="SM00356">
    <property type="entry name" value="ZnF_C3H1"/>
    <property type="match status" value="1"/>
</dbReference>
<keyword evidence="6 16" id="KW-0547">Nucleotide-binding</keyword>
<evidence type="ECO:0000256" key="12">
    <source>
        <dbReference type="ARBA" id="ARBA00058968"/>
    </source>
</evidence>
<feature type="compositionally biased region" description="Polar residues" evidence="18">
    <location>
        <begin position="547"/>
        <end position="576"/>
    </location>
</feature>
<evidence type="ECO:0000256" key="7">
    <source>
        <dbReference type="ARBA" id="ARBA00022771"/>
    </source>
</evidence>
<comment type="subunit">
    <text evidence="14">Interacts with PAN2. Interacts (via N-terminus) with PABPC1 at lower efficiency than isoform 3.</text>
</comment>
<evidence type="ECO:0000259" key="20">
    <source>
        <dbReference type="PROSITE" id="PS50103"/>
    </source>
</evidence>
<dbReference type="GO" id="GO:0031251">
    <property type="term" value="C:PAN complex"/>
    <property type="evidence" value="ECO:0007669"/>
    <property type="project" value="UniProtKB-UniRule"/>
</dbReference>
<dbReference type="FunFam" id="1.10.510.10:FF:000168">
    <property type="entry name" value="PAN2-PAN3 deadenylation complex subunit PAN3"/>
    <property type="match status" value="1"/>
</dbReference>
<evidence type="ECO:0000313" key="21">
    <source>
        <dbReference type="Proteomes" id="UP000515165"/>
    </source>
</evidence>
<evidence type="ECO:0000256" key="11">
    <source>
        <dbReference type="ARBA" id="ARBA00056692"/>
    </source>
</evidence>
<dbReference type="HAMAP" id="MF_03181">
    <property type="entry name" value="PAN3"/>
    <property type="match status" value="1"/>
</dbReference>
<feature type="compositionally biased region" description="Gly residues" evidence="18">
    <location>
        <begin position="167"/>
        <end position="180"/>
    </location>
</feature>
<dbReference type="GO" id="GO:0006397">
    <property type="term" value="P:mRNA processing"/>
    <property type="evidence" value="ECO:0007669"/>
    <property type="project" value="UniProtKB-KW"/>
</dbReference>
<evidence type="ECO:0000256" key="13">
    <source>
        <dbReference type="ARBA" id="ARBA00059771"/>
    </source>
</evidence>
<dbReference type="GO" id="GO:0008270">
    <property type="term" value="F:zinc ion binding"/>
    <property type="evidence" value="ECO:0007669"/>
    <property type="project" value="UniProtKB-KW"/>
</dbReference>
<dbReference type="Gene3D" id="1.10.510.10">
    <property type="entry name" value="Transferase(Phosphotransferase) domain 1"/>
    <property type="match status" value="1"/>
</dbReference>
<dbReference type="InterPro" id="IPR000719">
    <property type="entry name" value="Prot_kinase_dom"/>
</dbReference>
<sequence length="1139" mass="122624">MPRGPDAWRGFPSRSRYPQATAPRRACATATALSGRGKWNKQLGGTRARESEWRQNLKINRPLHPPSRFIAAAPPSLARALEGPVWARAPTPSSRAAPLRKENERVSERESQLSPSPPFPPTPSSLPSPLPPSPRAAPAPAAGQTHPPRLLSGTGSVFLPSSVYGGGGGGGSSGGSGRRGCGVAMNSGGGLPPPSAAASPSSSSLAAAVAVVAPPGVGGVPGGAAAGVKLKYCRYYAKDKTCFYGEECQFLHEDPAAGAAPALGLHSNSVPLALAGAPVAAFPPGAVPGGGAGPPPGPKKPDLGGPGAGAAAGGGGSSGVLDGPRLAIPGIDGGALTDTSLTDSYFSTSFIGVNGFGSSVETKYPLMQRMTNSSSSPSLLNDSAKPYTGHDPLTSPASSLFNDFGALNISQRRKPRKYRLGMLEERLVPMGSKARKAKNPIGCLADRCKSGVPINMVWWNRVTENNLQTPNPTASEFIPKGGSTSRLSNVSQSNMSAFSQVFSHPSMGSPAAAGLAPGMSLSAGSSPLHSPKITPHTSPAPRRRSHTPNPANYMVPSSASTPVNNPVSQTPSSGQVIQKETVGGTTYFYTDTTPAPLTGMRSFKNYHRTACRTEGQIIEVFPNYHIYPPTAPHVAYMQPKANAPSFFMADELRQELINRHLITMAQIDQADMPAVPTEVDSYHSLFPLEPLPPPNRIQKSSNFGYITSCYKAVNSKDDLPYCLRRIHGFRLVNTKCMVLVDMWKKIQHSNIVTLREVFTTKAFAEPSLVFAYDFHAGGETMMSRHFNDPNADAYFTKRKWGQHDGPLPRQHAGLLPESLIWAYIVQLSSALRTIHTAGLACRVMDPTKILITGKTRLRVNCVGVFDVLTFDNSQNNNPLALMAQYQQADLISLGKVVLALACNSLAGIQRENLQKAMELVTINYSSDLKNLILYLLTDQNRMRSVNDIMPMIGARFYTQLDAAQMRNDVIEEDLAKEVQNGRLFRLLAKLGTINERPEFQKDPTWSETGDRYLLKLFRDHLFHQVTEAGAPWIDLSHIISCLNKLDAGVPEKISLISRDEKSVLVVTYSDLKRCFENTFQELIAAANALNVLLALGAHHATMKKMWKLKRSGKTSKHLQLMLRSSILIITHICSFQRSF</sequence>
<evidence type="ECO:0000256" key="4">
    <source>
        <dbReference type="ARBA" id="ARBA00022664"/>
    </source>
</evidence>
<feature type="compositionally biased region" description="Polar residues" evidence="18">
    <location>
        <begin position="482"/>
        <end position="491"/>
    </location>
</feature>
<dbReference type="AlphaFoldDB" id="A0A6J2CSN0"/>
<feature type="region of interest" description="Disordered" evidence="18">
    <location>
        <begin position="466"/>
        <end position="491"/>
    </location>
</feature>
<feature type="region of interest" description="Disordered" evidence="18">
    <location>
        <begin position="287"/>
        <end position="316"/>
    </location>
</feature>
<evidence type="ECO:0000256" key="10">
    <source>
        <dbReference type="ARBA" id="ARBA00023054"/>
    </source>
</evidence>
<comment type="subunit">
    <text evidence="16">Homodimer. Forms a heterotrimer with a catalytic subunit PAN2 to form the poly(A)-nuclease (PAN) deadenylation complex. Interacts (via PAM-2 motif) with poly(A)-binding protein PABPC1 (via PABC domain), conferring substrate specificity of the enzyme complex. Interacts with the GW182 family proteins TNRC6A, TNRC6B and TNRC6C.</text>
</comment>
<feature type="region of interest" description="Disordered" evidence="18">
    <location>
        <begin position="506"/>
        <end position="576"/>
    </location>
</feature>
<keyword evidence="5 17" id="KW-0479">Metal-binding</keyword>
<evidence type="ECO:0000256" key="14">
    <source>
        <dbReference type="ARBA" id="ARBA00062386"/>
    </source>
</evidence>
<dbReference type="GO" id="GO:0005524">
    <property type="term" value="F:ATP binding"/>
    <property type="evidence" value="ECO:0007669"/>
    <property type="project" value="UniProtKB-UniRule"/>
</dbReference>
<evidence type="ECO:0000256" key="17">
    <source>
        <dbReference type="PROSITE-ProRule" id="PRU00723"/>
    </source>
</evidence>
<evidence type="ECO:0000256" key="18">
    <source>
        <dbReference type="SAM" id="MobiDB-lite"/>
    </source>
</evidence>
<comment type="domain">
    <text evidence="16">Contains a pseudokinase domain. The protein kinase domain is predicted to be catalytically inactive because some of the residues important for catalytic activity are substituted and it lacks the equivalent of the binding site for a peptide substrate. However, it has retained an ATP-binding site and ATP-binding is required for mRNA degradation, stimulating the activity of the PAN2 nuclease in vitro. The nucleotide-binding site is juxtaposed to the RNase active site of PAN2 in the complex and may actually bind nucleosides of a poly(A) RNA rather than ATP, feeding the poly(A)-tail to the active site of the deadenylase and thus increasing the efficiency with which this distributive enzyme degrades oligo(A) RNAs.</text>
</comment>
<evidence type="ECO:0000256" key="15">
    <source>
        <dbReference type="ARBA" id="ARBA00064737"/>
    </source>
</evidence>
<dbReference type="CTD" id="255967"/>
<accession>A0A6J2CSN0</accession>
<feature type="domain" description="C3H1-type" evidence="20">
    <location>
        <begin position="227"/>
        <end position="255"/>
    </location>
</feature>
<evidence type="ECO:0000256" key="3">
    <source>
        <dbReference type="ARBA" id="ARBA00022490"/>
    </source>
</evidence>
<feature type="region of interest" description="Disordered" evidence="18">
    <location>
        <begin position="88"/>
        <end position="155"/>
    </location>
</feature>
<dbReference type="GO" id="GO:0010606">
    <property type="term" value="P:positive regulation of cytoplasmic mRNA processing body assembly"/>
    <property type="evidence" value="ECO:0007669"/>
    <property type="project" value="UniProtKB-UniRule"/>
</dbReference>